<proteinExistence type="predicted"/>
<dbReference type="SUPFAM" id="SSF46689">
    <property type="entry name" value="Homeodomain-like"/>
    <property type="match status" value="2"/>
</dbReference>
<keyword evidence="1" id="KW-0805">Transcription regulation</keyword>
<dbReference type="InterPro" id="IPR018060">
    <property type="entry name" value="HTH_AraC"/>
</dbReference>
<dbReference type="PROSITE" id="PS00041">
    <property type="entry name" value="HTH_ARAC_FAMILY_1"/>
    <property type="match status" value="1"/>
</dbReference>
<evidence type="ECO:0000313" key="5">
    <source>
        <dbReference type="EMBL" id="MBW7453266.1"/>
    </source>
</evidence>
<dbReference type="SMART" id="SM00342">
    <property type="entry name" value="HTH_ARAC"/>
    <property type="match status" value="1"/>
</dbReference>
<dbReference type="PANTHER" id="PTHR43280">
    <property type="entry name" value="ARAC-FAMILY TRANSCRIPTIONAL REGULATOR"/>
    <property type="match status" value="1"/>
</dbReference>
<comment type="caution">
    <text evidence="5">The sequence shown here is derived from an EMBL/GenBank/DDBJ whole genome shotgun (WGS) entry which is preliminary data.</text>
</comment>
<protein>
    <submittedName>
        <fullName evidence="5">AraC family transcriptional regulator</fullName>
    </submittedName>
</protein>
<dbReference type="RefSeq" id="WP_210045306.1">
    <property type="nucleotide sequence ID" value="NZ_JBHLVU010000010.1"/>
</dbReference>
<sequence>MFKLHTCYIFQDNQQDWHMEPSQVALNVLIYISEGSLTYWVNGDTIHLKKGDVLFIPAGSVRGGEAASGAGHQRFATHFSLNGDDNNELLPLLKSGKWLKTRVHGEDYFKQRFSLLNHHSLMEGAYQELLCHAILLEMLIIMNQDHERRQIPVKKLMLVEELKKYIQHNYRKAITLTELSHVIDRSPSYITNLFKEVTGAAPIEYLHYIRISKSKDLMLSDPSILIREVAELTGFCDQAYFNRIFKKVTSVTPTRFLTELRIYKG</sequence>
<dbReference type="InterPro" id="IPR018062">
    <property type="entry name" value="HTH_AraC-typ_CS"/>
</dbReference>
<evidence type="ECO:0000313" key="6">
    <source>
        <dbReference type="Proteomes" id="UP001519887"/>
    </source>
</evidence>
<name>A0ABS7BX82_9BACL</name>
<dbReference type="InterPro" id="IPR003313">
    <property type="entry name" value="AraC-bd"/>
</dbReference>
<keyword evidence="3" id="KW-0804">Transcription</keyword>
<dbReference type="Pfam" id="PF02311">
    <property type="entry name" value="AraC_binding"/>
    <property type="match status" value="1"/>
</dbReference>
<evidence type="ECO:0000256" key="1">
    <source>
        <dbReference type="ARBA" id="ARBA00023015"/>
    </source>
</evidence>
<keyword evidence="2" id="KW-0238">DNA-binding</keyword>
<evidence type="ECO:0000259" key="4">
    <source>
        <dbReference type="PROSITE" id="PS01124"/>
    </source>
</evidence>
<gene>
    <name evidence="5" type="ORF">K0U00_04365</name>
</gene>
<dbReference type="InterPro" id="IPR009057">
    <property type="entry name" value="Homeodomain-like_sf"/>
</dbReference>
<dbReference type="PROSITE" id="PS01124">
    <property type="entry name" value="HTH_ARAC_FAMILY_2"/>
    <property type="match status" value="1"/>
</dbReference>
<dbReference type="Gene3D" id="1.10.10.60">
    <property type="entry name" value="Homeodomain-like"/>
    <property type="match status" value="2"/>
</dbReference>
<feature type="domain" description="HTH araC/xylS-type" evidence="4">
    <location>
        <begin position="160"/>
        <end position="259"/>
    </location>
</feature>
<dbReference type="Pfam" id="PF12833">
    <property type="entry name" value="HTH_18"/>
    <property type="match status" value="1"/>
</dbReference>
<dbReference type="PANTHER" id="PTHR43280:SF28">
    <property type="entry name" value="HTH-TYPE TRANSCRIPTIONAL ACTIVATOR RHAS"/>
    <property type="match status" value="1"/>
</dbReference>
<dbReference type="SUPFAM" id="SSF51215">
    <property type="entry name" value="Regulatory protein AraC"/>
    <property type="match status" value="1"/>
</dbReference>
<accession>A0ABS7BX82</accession>
<keyword evidence="6" id="KW-1185">Reference proteome</keyword>
<reference evidence="5 6" key="1">
    <citation type="submission" date="2021-07" db="EMBL/GenBank/DDBJ databases">
        <title>Paenibacillus radiodurans sp. nov., isolated from the southeastern edge of Tengger Desert.</title>
        <authorList>
            <person name="Zhang G."/>
        </authorList>
    </citation>
    <scope>NUCLEOTIDE SEQUENCE [LARGE SCALE GENOMIC DNA]</scope>
    <source>
        <strain evidence="5 6">CCM 7311</strain>
    </source>
</reference>
<evidence type="ECO:0000256" key="2">
    <source>
        <dbReference type="ARBA" id="ARBA00023125"/>
    </source>
</evidence>
<organism evidence="5 6">
    <name type="scientific">Paenibacillus sepulcri</name>
    <dbReference type="NCBI Taxonomy" id="359917"/>
    <lineage>
        <taxon>Bacteria</taxon>
        <taxon>Bacillati</taxon>
        <taxon>Bacillota</taxon>
        <taxon>Bacilli</taxon>
        <taxon>Bacillales</taxon>
        <taxon>Paenibacillaceae</taxon>
        <taxon>Paenibacillus</taxon>
    </lineage>
</organism>
<evidence type="ECO:0000256" key="3">
    <source>
        <dbReference type="ARBA" id="ARBA00023163"/>
    </source>
</evidence>
<dbReference type="Proteomes" id="UP001519887">
    <property type="component" value="Unassembled WGS sequence"/>
</dbReference>
<dbReference type="EMBL" id="JAHZIK010000055">
    <property type="protein sequence ID" value="MBW7453266.1"/>
    <property type="molecule type" value="Genomic_DNA"/>
</dbReference>
<dbReference type="InterPro" id="IPR037923">
    <property type="entry name" value="HTH-like"/>
</dbReference>
<dbReference type="Gene3D" id="2.60.120.10">
    <property type="entry name" value="Jelly Rolls"/>
    <property type="match status" value="1"/>
</dbReference>
<dbReference type="InterPro" id="IPR014710">
    <property type="entry name" value="RmlC-like_jellyroll"/>
</dbReference>